<dbReference type="InterPro" id="IPR008979">
    <property type="entry name" value="Galactose-bd-like_sf"/>
</dbReference>
<evidence type="ECO:0000256" key="2">
    <source>
        <dbReference type="ARBA" id="ARBA00023295"/>
    </source>
</evidence>
<organism evidence="6 7">
    <name type="scientific">Rhodanobacter glycinis</name>
    <dbReference type="NCBI Taxonomy" id="582702"/>
    <lineage>
        <taxon>Bacteria</taxon>
        <taxon>Pseudomonadati</taxon>
        <taxon>Pseudomonadota</taxon>
        <taxon>Gammaproteobacteria</taxon>
        <taxon>Lysobacterales</taxon>
        <taxon>Rhodanobacteraceae</taxon>
        <taxon>Rhodanobacter</taxon>
    </lineage>
</organism>
<dbReference type="SUPFAM" id="SSF49785">
    <property type="entry name" value="Galactose-binding domain-like"/>
    <property type="match status" value="1"/>
</dbReference>
<evidence type="ECO:0000256" key="3">
    <source>
        <dbReference type="SAM" id="SignalP"/>
    </source>
</evidence>
<dbReference type="PANTHER" id="PTHR22901:SF0">
    <property type="entry name" value="SIALATE O-ACETYLESTERASE"/>
    <property type="match status" value="1"/>
</dbReference>
<dbReference type="Pfam" id="PF13364">
    <property type="entry name" value="BetaGal_ABD2"/>
    <property type="match status" value="1"/>
</dbReference>
<dbReference type="PANTHER" id="PTHR22901">
    <property type="entry name" value="SIALATE O-ACETYLESTERASE"/>
    <property type="match status" value="1"/>
</dbReference>
<feature type="signal peptide" evidence="3">
    <location>
        <begin position="1"/>
        <end position="22"/>
    </location>
</feature>
<feature type="chain" id="PRO_5011624397" evidence="3">
    <location>
        <begin position="23"/>
        <end position="661"/>
    </location>
</feature>
<evidence type="ECO:0000313" key="6">
    <source>
        <dbReference type="EMBL" id="SFK39389.1"/>
    </source>
</evidence>
<feature type="domain" description="Sialate O-acetylesterase" evidence="4">
    <location>
        <begin position="111"/>
        <end position="231"/>
    </location>
</feature>
<dbReference type="InterPro" id="IPR025300">
    <property type="entry name" value="BetaGal_jelly_roll_dom"/>
</dbReference>
<dbReference type="RefSeq" id="WP_092701542.1">
    <property type="nucleotide sequence ID" value="NZ_FOSR01000002.1"/>
</dbReference>
<sequence length="661" mass="71704">MKRLVLSGALSLGALLPLATQATTLTLPRLFSPGAVLQRDQPMRVWGWDTPGSRVKLGFDGRHVVAVADAQGRWDATLPAHPAGGPYALDVDDGYQHRRVGDVLVGDVLVGDVWLCSGQSNMEFMVSEGRDAAAEEAKANDPSIRQFKIPHAASTAPLKRLQGGSWVAASPSTVGQFSAVCWFFARDMQVRTHVPQGLVNSSWGGSSIEAWTSARIGHVGVKALVASMKTATAAETAKLDRTRQRLARWPEQHGDVMDAAGKFAWAAAKLDESSWANIAVPAYWETVGYYDMDGIAWYRTQFILSADEARHGVTLGLGEIDDSDRSYVNGRLIGQTERQWNLQRVYKVPAAALHAGNNTLAIRVDDLDDGGGIHGPASELYVQPQDGARRTLAGTWHFHPAAVTLVPTETREVTPTLLYNAMIHPLEGYPLRGVVWYQGEANALDGNRNALAYRDQFKALISSWRAAWKQPRLPFLWVQLANFKAGEDTADSSPWAGLRESQSAALALPATGQAVTIDIGSTETIHPTDKQDVGHRLALVARHVVFGDKVVDAGPVFHAMRVDGAKAVLSFDTQGEALAVRGGGRTVRGFEMAGGDGHYLPAQARIEGATVVVWNAMLRHPVAVRYAWNEDPVDANLIDHAGLPAWPFRTTKLAAPMQMPR</sequence>
<gene>
    <name evidence="6" type="ORF">SAMN05192579_102219</name>
</gene>
<name>A0A1I3Z757_9GAMM</name>
<feature type="domain" description="Beta-galactosidase jelly roll" evidence="5">
    <location>
        <begin position="288"/>
        <end position="368"/>
    </location>
</feature>
<keyword evidence="3" id="KW-0732">Signal</keyword>
<dbReference type="EMBL" id="FOSR01000002">
    <property type="protein sequence ID" value="SFK39389.1"/>
    <property type="molecule type" value="Genomic_DNA"/>
</dbReference>
<dbReference type="AlphaFoldDB" id="A0A1I3Z757"/>
<dbReference type="Pfam" id="PF03629">
    <property type="entry name" value="SASA"/>
    <property type="match status" value="2"/>
</dbReference>
<dbReference type="InterPro" id="IPR039329">
    <property type="entry name" value="SIAE"/>
</dbReference>
<dbReference type="InterPro" id="IPR036514">
    <property type="entry name" value="SGNH_hydro_sf"/>
</dbReference>
<reference evidence="7" key="1">
    <citation type="submission" date="2016-10" db="EMBL/GenBank/DDBJ databases">
        <authorList>
            <person name="Varghese N."/>
            <person name="Submissions S."/>
        </authorList>
    </citation>
    <scope>NUCLEOTIDE SEQUENCE [LARGE SCALE GENOMIC DNA]</scope>
    <source>
        <strain evidence="7">MO64</strain>
    </source>
</reference>
<dbReference type="SUPFAM" id="SSF52266">
    <property type="entry name" value="SGNH hydrolase"/>
    <property type="match status" value="1"/>
</dbReference>
<accession>A0A1I3Z757</accession>
<dbReference type="GO" id="GO:0005975">
    <property type="term" value="P:carbohydrate metabolic process"/>
    <property type="evidence" value="ECO:0007669"/>
    <property type="project" value="TreeGrafter"/>
</dbReference>
<dbReference type="GO" id="GO:0004553">
    <property type="term" value="F:hydrolase activity, hydrolyzing O-glycosyl compounds"/>
    <property type="evidence" value="ECO:0007669"/>
    <property type="project" value="UniProtKB-ARBA"/>
</dbReference>
<keyword evidence="7" id="KW-1185">Reference proteome</keyword>
<dbReference type="Gene3D" id="3.40.50.1110">
    <property type="entry name" value="SGNH hydrolase"/>
    <property type="match status" value="2"/>
</dbReference>
<evidence type="ECO:0000259" key="4">
    <source>
        <dbReference type="Pfam" id="PF03629"/>
    </source>
</evidence>
<proteinExistence type="predicted"/>
<keyword evidence="1" id="KW-0378">Hydrolase</keyword>
<evidence type="ECO:0000313" key="7">
    <source>
        <dbReference type="Proteomes" id="UP000198725"/>
    </source>
</evidence>
<protein>
    <submittedName>
        <fullName evidence="6">Sialate O-acetylesterase</fullName>
    </submittedName>
</protein>
<keyword evidence="2" id="KW-0326">Glycosidase</keyword>
<evidence type="ECO:0000259" key="5">
    <source>
        <dbReference type="Pfam" id="PF13364"/>
    </source>
</evidence>
<dbReference type="InterPro" id="IPR005181">
    <property type="entry name" value="SASA"/>
</dbReference>
<feature type="domain" description="Sialate O-acetylesterase" evidence="4">
    <location>
        <begin position="418"/>
        <end position="538"/>
    </location>
</feature>
<evidence type="ECO:0000256" key="1">
    <source>
        <dbReference type="ARBA" id="ARBA00022801"/>
    </source>
</evidence>
<dbReference type="Proteomes" id="UP000198725">
    <property type="component" value="Unassembled WGS sequence"/>
</dbReference>
<dbReference type="GO" id="GO:0001681">
    <property type="term" value="F:sialate O-acetylesterase activity"/>
    <property type="evidence" value="ECO:0007669"/>
    <property type="project" value="InterPro"/>
</dbReference>